<reference evidence="1 2" key="1">
    <citation type="journal article" date="2012" name="Fungal Genet. Biol.">
        <title>The genome of the xerotolerant mold Wallemia sebi reveals adaptations to osmotic stress and suggests cryptic sexual reproduction.</title>
        <authorList>
            <person name="Padamsee M."/>
            <person name="Kumar T.K.A."/>
            <person name="Riley R."/>
            <person name="Binder M."/>
            <person name="Boyd A."/>
            <person name="Calvo A.M."/>
            <person name="Furukawa K."/>
            <person name="Hesse C."/>
            <person name="Hohmann S."/>
            <person name="James T.Y."/>
            <person name="LaButti K."/>
            <person name="Lapidus A."/>
            <person name="Lindquist E."/>
            <person name="Lucas S."/>
            <person name="Miller K."/>
            <person name="Shantappa S."/>
            <person name="Grigoriev I.V."/>
            <person name="Hibbett D.S."/>
            <person name="McLaughlin D.J."/>
            <person name="Spatafora J.W."/>
            <person name="Aime M.C."/>
        </authorList>
    </citation>
    <scope>NUCLEOTIDE SEQUENCE [LARGE SCALE GENOMIC DNA]</scope>
    <source>
        <strain evidence="2">ATCC MYA-4683 / CBS 633.66</strain>
    </source>
</reference>
<gene>
    <name evidence="1" type="ORF">WALSEDRAFT_69160</name>
</gene>
<dbReference type="RefSeq" id="XP_006958652.1">
    <property type="nucleotide sequence ID" value="XM_006958590.1"/>
</dbReference>
<dbReference type="AlphaFoldDB" id="I4YBF7"/>
<dbReference type="Proteomes" id="UP000005242">
    <property type="component" value="Unassembled WGS sequence"/>
</dbReference>
<dbReference type="KEGG" id="wse:WALSEDRAFT_69160"/>
<evidence type="ECO:0000313" key="2">
    <source>
        <dbReference type="Proteomes" id="UP000005242"/>
    </source>
</evidence>
<dbReference type="GeneID" id="18475536"/>
<dbReference type="EMBL" id="JH668233">
    <property type="protein sequence ID" value="EIM21299.1"/>
    <property type="molecule type" value="Genomic_DNA"/>
</dbReference>
<proteinExistence type="predicted"/>
<protein>
    <submittedName>
        <fullName evidence="1">Uncharacterized protein</fullName>
    </submittedName>
</protein>
<name>I4YBF7_WALMC</name>
<sequence length="119" mass="14148">MSSVKLIERIKNYDKYKNLNLKDKIKLLTPQLNTKLTGYMLFLKSTKLDVKSASEKWKALSKEQKDEINKKALEYPPINNREDIPRSYYNQIRQIQLDLAEEWKATDEGCRESMEESFR</sequence>
<accession>I4YBF7</accession>
<organism evidence="1 2">
    <name type="scientific">Wallemia mellicola (strain ATCC MYA-4683 / CBS 633.66)</name>
    <name type="common">Wallemia sebi (CBS 633.66)</name>
    <dbReference type="NCBI Taxonomy" id="671144"/>
    <lineage>
        <taxon>Eukaryota</taxon>
        <taxon>Fungi</taxon>
        <taxon>Dikarya</taxon>
        <taxon>Basidiomycota</taxon>
        <taxon>Wallemiomycotina</taxon>
        <taxon>Wallemiomycetes</taxon>
        <taxon>Wallemiales</taxon>
        <taxon>Wallemiaceae</taxon>
        <taxon>Wallemia</taxon>
    </lineage>
</organism>
<evidence type="ECO:0000313" key="1">
    <source>
        <dbReference type="EMBL" id="EIM21299.1"/>
    </source>
</evidence>
<dbReference type="InParanoid" id="I4YBF7"/>
<dbReference type="HOGENOM" id="CLU_2063302_0_0_1"/>
<keyword evidence="2" id="KW-1185">Reference proteome</keyword>